<dbReference type="SUPFAM" id="SSF81464">
    <property type="entry name" value="Cytochrome c oxidase subunit II-like, transmembrane region"/>
    <property type="match status" value="1"/>
</dbReference>
<keyword evidence="19" id="KW-0560">Oxidoreductase</keyword>
<dbReference type="PANTHER" id="PTHR22888">
    <property type="entry name" value="CYTOCHROME C OXIDASE, SUBUNIT II"/>
    <property type="match status" value="1"/>
</dbReference>
<dbReference type="InterPro" id="IPR002429">
    <property type="entry name" value="CcO_II-like_C"/>
</dbReference>
<keyword evidence="20" id="KW-1185">Reference proteome</keyword>
<dbReference type="PANTHER" id="PTHR22888:SF9">
    <property type="entry name" value="CYTOCHROME C OXIDASE SUBUNIT 2"/>
    <property type="match status" value="1"/>
</dbReference>
<dbReference type="NCBIfam" id="TIGR02866">
    <property type="entry name" value="CoxB"/>
    <property type="match status" value="1"/>
</dbReference>
<sequence>MRLSDGKRIWAVIGGIAAVVLAMAAAPAMAQGMVGAPHAWGMGLQEAGGPIKEAIHHFNNLVFGIIVVITIFVLALLVWCVWRYRASANPNPSTTSHNTLLEVAWTVVPVLILVVIAIPSFRLIYYEDRTPNADLTISVQGRQWYWNYTYPDNGNFNFDSYPLAEDQLPPERRHLFRLAVDNELVIPVGANIRVITTGRDVIHSFFVPALGVQRYSIPGRALETWMRADREGVFYGQCNQICGTNHWFMPIAVRAVSREDFDKWVAEARTRFASADGTEAPAIAAAPAPAQTETLQIAEARR</sequence>
<dbReference type="InterPro" id="IPR045187">
    <property type="entry name" value="CcO_II"/>
</dbReference>
<gene>
    <name evidence="19" type="primary">coxB</name>
    <name evidence="19" type="ORF">GWK16_04680</name>
</gene>
<protein>
    <recommendedName>
        <fullName evidence="15">Cytochrome c oxidase subunit 2</fullName>
        <ecNumber evidence="15">7.1.1.9</ecNumber>
    </recommendedName>
</protein>
<dbReference type="GO" id="GO:0016491">
    <property type="term" value="F:oxidoreductase activity"/>
    <property type="evidence" value="ECO:0007669"/>
    <property type="project" value="UniProtKB-KW"/>
</dbReference>
<dbReference type="Gene3D" id="1.10.287.90">
    <property type="match status" value="1"/>
</dbReference>
<evidence type="ECO:0000256" key="6">
    <source>
        <dbReference type="ARBA" id="ARBA00022723"/>
    </source>
</evidence>
<accession>A0A848E8M8</accession>
<feature type="transmembrane region" description="Helical" evidence="16">
    <location>
        <begin position="103"/>
        <end position="125"/>
    </location>
</feature>
<evidence type="ECO:0000256" key="1">
    <source>
        <dbReference type="ARBA" id="ARBA00004141"/>
    </source>
</evidence>
<keyword evidence="5 14" id="KW-0812">Transmembrane</keyword>
<evidence type="ECO:0000256" key="5">
    <source>
        <dbReference type="ARBA" id="ARBA00022692"/>
    </source>
</evidence>
<keyword evidence="7" id="KW-1278">Translocase</keyword>
<dbReference type="GO" id="GO:0004129">
    <property type="term" value="F:cytochrome-c oxidase activity"/>
    <property type="evidence" value="ECO:0007669"/>
    <property type="project" value="UniProtKB-EC"/>
</dbReference>
<dbReference type="InterPro" id="IPR011759">
    <property type="entry name" value="Cyt_c_oxidase_su2_TM_dom"/>
</dbReference>
<dbReference type="GO" id="GO:0005886">
    <property type="term" value="C:plasma membrane"/>
    <property type="evidence" value="ECO:0007669"/>
    <property type="project" value="UniProtKB-SubCell"/>
</dbReference>
<comment type="subcellular location">
    <subcellularLocation>
        <location evidence="14">Cell membrane</location>
        <topology evidence="14">Multi-pass membrane protein</topology>
    </subcellularLocation>
    <subcellularLocation>
        <location evidence="1">Membrane</location>
        <topology evidence="1">Multi-pass membrane protein</topology>
    </subcellularLocation>
</comment>
<keyword evidence="8 14" id="KW-0249">Electron transport</keyword>
<evidence type="ECO:0000256" key="16">
    <source>
        <dbReference type="SAM" id="Phobius"/>
    </source>
</evidence>
<dbReference type="PROSITE" id="PS00078">
    <property type="entry name" value="COX2"/>
    <property type="match status" value="1"/>
</dbReference>
<proteinExistence type="inferred from homology"/>
<dbReference type="SUPFAM" id="SSF49503">
    <property type="entry name" value="Cupredoxins"/>
    <property type="match status" value="1"/>
</dbReference>
<keyword evidence="9 16" id="KW-1133">Transmembrane helix</keyword>
<evidence type="ECO:0000256" key="14">
    <source>
        <dbReference type="RuleBase" id="RU000456"/>
    </source>
</evidence>
<evidence type="ECO:0000256" key="12">
    <source>
        <dbReference type="ARBA" id="ARBA00024688"/>
    </source>
</evidence>
<dbReference type="EMBL" id="JABBKX010000001">
    <property type="protein sequence ID" value="NMJ40522.1"/>
    <property type="molecule type" value="Genomic_DNA"/>
</dbReference>
<comment type="similarity">
    <text evidence="2 14">Belongs to the cytochrome c oxidase subunit 2 family.</text>
</comment>
<keyword evidence="10 15" id="KW-0186">Copper</keyword>
<dbReference type="InterPro" id="IPR001505">
    <property type="entry name" value="Copper_CuA"/>
</dbReference>
<comment type="caution">
    <text evidence="19">The sequence shown here is derived from an EMBL/GenBank/DDBJ whole genome shotgun (WGS) entry which is preliminary data.</text>
</comment>
<evidence type="ECO:0000256" key="10">
    <source>
        <dbReference type="ARBA" id="ARBA00023008"/>
    </source>
</evidence>
<keyword evidence="3 14" id="KW-0813">Transport</keyword>
<reference evidence="19 20" key="1">
    <citation type="submission" date="2020-03" db="EMBL/GenBank/DDBJ databases">
        <authorList>
            <person name="Sun Q."/>
        </authorList>
    </citation>
    <scope>NUCLEOTIDE SEQUENCE [LARGE SCALE GENOMIC DNA]</scope>
    <source>
        <strain evidence="19 20">JC162</strain>
    </source>
</reference>
<name>A0A848E8M8_9PROT</name>
<evidence type="ECO:0000256" key="8">
    <source>
        <dbReference type="ARBA" id="ARBA00022982"/>
    </source>
</evidence>
<evidence type="ECO:0000256" key="2">
    <source>
        <dbReference type="ARBA" id="ARBA00007866"/>
    </source>
</evidence>
<evidence type="ECO:0000256" key="9">
    <source>
        <dbReference type="ARBA" id="ARBA00022989"/>
    </source>
</evidence>
<organism evidence="19 20">
    <name type="scientific">Neoroseomonas marina</name>
    <dbReference type="NCBI Taxonomy" id="1232220"/>
    <lineage>
        <taxon>Bacteria</taxon>
        <taxon>Pseudomonadati</taxon>
        <taxon>Pseudomonadota</taxon>
        <taxon>Alphaproteobacteria</taxon>
        <taxon>Acetobacterales</taxon>
        <taxon>Acetobacteraceae</taxon>
        <taxon>Neoroseomonas</taxon>
    </lineage>
</organism>
<dbReference type="Pfam" id="PF00116">
    <property type="entry name" value="COX2"/>
    <property type="match status" value="1"/>
</dbReference>
<evidence type="ECO:0000256" key="4">
    <source>
        <dbReference type="ARBA" id="ARBA00022660"/>
    </source>
</evidence>
<evidence type="ECO:0000256" key="7">
    <source>
        <dbReference type="ARBA" id="ARBA00022967"/>
    </source>
</evidence>
<comment type="catalytic activity">
    <reaction evidence="13 15">
        <text>4 Fe(II)-[cytochrome c] + O2 + 8 H(+)(in) = 4 Fe(III)-[cytochrome c] + 2 H2O + 4 H(+)(out)</text>
        <dbReference type="Rhea" id="RHEA:11436"/>
        <dbReference type="Rhea" id="RHEA-COMP:10350"/>
        <dbReference type="Rhea" id="RHEA-COMP:14399"/>
        <dbReference type="ChEBI" id="CHEBI:15377"/>
        <dbReference type="ChEBI" id="CHEBI:15378"/>
        <dbReference type="ChEBI" id="CHEBI:15379"/>
        <dbReference type="ChEBI" id="CHEBI:29033"/>
        <dbReference type="ChEBI" id="CHEBI:29034"/>
        <dbReference type="EC" id="7.1.1.9"/>
    </reaction>
</comment>
<dbReference type="RefSeq" id="WP_170052742.1">
    <property type="nucleotide sequence ID" value="NZ_JABBKX010000001.1"/>
</dbReference>
<evidence type="ECO:0000259" key="17">
    <source>
        <dbReference type="PROSITE" id="PS50857"/>
    </source>
</evidence>
<dbReference type="GO" id="GO:0042773">
    <property type="term" value="P:ATP synthesis coupled electron transport"/>
    <property type="evidence" value="ECO:0007669"/>
    <property type="project" value="TreeGrafter"/>
</dbReference>
<evidence type="ECO:0000256" key="13">
    <source>
        <dbReference type="ARBA" id="ARBA00047816"/>
    </source>
</evidence>
<feature type="domain" description="Cytochrome oxidase subunit II copper A binding" evidence="17">
    <location>
        <begin position="132"/>
        <end position="267"/>
    </location>
</feature>
<dbReference type="GO" id="GO:0005507">
    <property type="term" value="F:copper ion binding"/>
    <property type="evidence" value="ECO:0007669"/>
    <property type="project" value="InterPro"/>
</dbReference>
<dbReference type="PROSITE" id="PS50999">
    <property type="entry name" value="COX2_TM"/>
    <property type="match status" value="1"/>
</dbReference>
<dbReference type="Gene3D" id="2.60.40.420">
    <property type="entry name" value="Cupredoxins - blue copper proteins"/>
    <property type="match status" value="1"/>
</dbReference>
<evidence type="ECO:0000256" key="11">
    <source>
        <dbReference type="ARBA" id="ARBA00023136"/>
    </source>
</evidence>
<comment type="function">
    <text evidence="12 15">Subunits I and II form the functional core of the enzyme complex. Electrons originating in cytochrome c are transferred via heme a and Cu(A) to the binuclear center formed by heme a3 and Cu(B).</text>
</comment>
<keyword evidence="4 14" id="KW-0679">Respiratory chain</keyword>
<comment type="cofactor">
    <cofactor evidence="15">
        <name>Cu cation</name>
        <dbReference type="ChEBI" id="CHEBI:23378"/>
    </cofactor>
    <text evidence="15">Binds a copper A center.</text>
</comment>
<dbReference type="InterPro" id="IPR036257">
    <property type="entry name" value="Cyt_c_oxidase_su2_TM_sf"/>
</dbReference>
<evidence type="ECO:0000313" key="20">
    <source>
        <dbReference type="Proteomes" id="UP000548582"/>
    </source>
</evidence>
<feature type="transmembrane region" description="Helical" evidence="16">
    <location>
        <begin position="61"/>
        <end position="82"/>
    </location>
</feature>
<dbReference type="InterPro" id="IPR008972">
    <property type="entry name" value="Cupredoxin"/>
</dbReference>
<dbReference type="EC" id="7.1.1.9" evidence="15"/>
<evidence type="ECO:0000256" key="3">
    <source>
        <dbReference type="ARBA" id="ARBA00022448"/>
    </source>
</evidence>
<dbReference type="Pfam" id="PF02790">
    <property type="entry name" value="COX2_TM"/>
    <property type="match status" value="1"/>
</dbReference>
<keyword evidence="6 15" id="KW-0479">Metal-binding</keyword>
<dbReference type="PROSITE" id="PS50857">
    <property type="entry name" value="COX2_CUA"/>
    <property type="match status" value="1"/>
</dbReference>
<dbReference type="AlphaFoldDB" id="A0A848E8M8"/>
<feature type="domain" description="Cytochrome oxidase subunit II transmembrane region profile" evidence="18">
    <location>
        <begin position="36"/>
        <end position="131"/>
    </location>
</feature>
<dbReference type="Proteomes" id="UP000548582">
    <property type="component" value="Unassembled WGS sequence"/>
</dbReference>
<evidence type="ECO:0000256" key="15">
    <source>
        <dbReference type="RuleBase" id="RU004024"/>
    </source>
</evidence>
<dbReference type="InterPro" id="IPR014222">
    <property type="entry name" value="Cyt_c_oxidase_su2"/>
</dbReference>
<evidence type="ECO:0000313" key="19">
    <source>
        <dbReference type="EMBL" id="NMJ40522.1"/>
    </source>
</evidence>
<dbReference type="PRINTS" id="PR01166">
    <property type="entry name" value="CYCOXIDASEII"/>
</dbReference>
<evidence type="ECO:0000259" key="18">
    <source>
        <dbReference type="PROSITE" id="PS50999"/>
    </source>
</evidence>
<keyword evidence="11 16" id="KW-0472">Membrane</keyword>